<feature type="domain" description="Mucin binding" evidence="5">
    <location>
        <begin position="68"/>
        <end position="140"/>
    </location>
</feature>
<organism evidence="7 8">
    <name type="scientific">Lactiplantibacillus dongliensis</name>
    <dbReference type="NCBI Taxonomy" id="2559919"/>
    <lineage>
        <taxon>Bacteria</taxon>
        <taxon>Bacillati</taxon>
        <taxon>Bacillota</taxon>
        <taxon>Bacilli</taxon>
        <taxon>Lactobacillales</taxon>
        <taxon>Lactobacillaceae</taxon>
        <taxon>Lactiplantibacillus</taxon>
    </lineage>
</organism>
<evidence type="ECO:0000256" key="2">
    <source>
        <dbReference type="SAM" id="MobiDB-lite"/>
    </source>
</evidence>
<feature type="domain" description="MucBP" evidence="4">
    <location>
        <begin position="2"/>
        <end position="63"/>
    </location>
</feature>
<dbReference type="RefSeq" id="WP_263390494.1">
    <property type="nucleotide sequence ID" value="NZ_BJDK01000031.1"/>
</dbReference>
<keyword evidence="3" id="KW-0812">Transmembrane</keyword>
<accession>A0ABW1R2G7</accession>
<evidence type="ECO:0000313" key="8">
    <source>
        <dbReference type="Proteomes" id="UP001596253"/>
    </source>
</evidence>
<name>A0ABW1R2G7_9LACO</name>
<dbReference type="Proteomes" id="UP001596253">
    <property type="component" value="Unassembled WGS sequence"/>
</dbReference>
<dbReference type="EMBL" id="JBHSSD010000020">
    <property type="protein sequence ID" value="MFC6164036.1"/>
    <property type="molecule type" value="Genomic_DNA"/>
</dbReference>
<keyword evidence="1" id="KW-0677">Repeat</keyword>
<keyword evidence="8" id="KW-1185">Reference proteome</keyword>
<gene>
    <name evidence="7" type="ORF">ACFP3T_05045</name>
</gene>
<dbReference type="Gene3D" id="3.10.20.470">
    <property type="match status" value="1"/>
</dbReference>
<reference evidence="8" key="1">
    <citation type="journal article" date="2019" name="Int. J. Syst. Evol. Microbiol.">
        <title>The Global Catalogue of Microorganisms (GCM) 10K type strain sequencing project: providing services to taxonomists for standard genome sequencing and annotation.</title>
        <authorList>
            <consortium name="The Broad Institute Genomics Platform"/>
            <consortium name="The Broad Institute Genome Sequencing Center for Infectious Disease"/>
            <person name="Wu L."/>
            <person name="Ma J."/>
        </authorList>
    </citation>
    <scope>NUCLEOTIDE SEQUENCE [LARGE SCALE GENOMIC DNA]</scope>
    <source>
        <strain evidence="8">CCM 8932</strain>
    </source>
</reference>
<evidence type="ECO:0000313" key="7">
    <source>
        <dbReference type="EMBL" id="MFC6164036.1"/>
    </source>
</evidence>
<sequence>MDYLDQNGQPLLPASTIDGQVNDSYALEPTQIPFYTYTGLGTGSLPISGKLGAKAGDILLTYQADTAKAEVEFVDGTTKRVLETYPLSGLVGTASTYTPDATINFYEEEGYQVASDDFPDAGAYFLDPNYTPTYAITLTHKTTTLTPDSPVAAPALSDLDLTKTVTETIDYVDDDGQEIAPASLETVTFTRNATIDNVTDAVTYSAWKPETAPTFTAAEAPTIDGYTPETAATSASAVTPATTDLTERIVYDADSTPVTTTPTTAPTDTATVTGTTTKAPTATAKTTPAAKLPTAKAAKPAPKTVKAIKLATTKTAKTGTKSAATGKTLHLIRPTTAKTLAKPMATATVPVYNAQGQIVGSTRSPLAKPTAGKHFAGKTGTYRHLAAGLPQTSEASVAPTGFLGLLMLALSGLFGFLGFGKKRHEH</sequence>
<feature type="domain" description="Mub B2-like" evidence="6">
    <location>
        <begin position="159"/>
        <end position="254"/>
    </location>
</feature>
<dbReference type="Pfam" id="PF17965">
    <property type="entry name" value="MucBP_2"/>
    <property type="match status" value="1"/>
</dbReference>
<feature type="region of interest" description="Disordered" evidence="2">
    <location>
        <begin position="256"/>
        <end position="298"/>
    </location>
</feature>
<protein>
    <submittedName>
        <fullName evidence="7">MucBP domain-containing protein</fullName>
    </submittedName>
</protein>
<dbReference type="InterPro" id="IPR009459">
    <property type="entry name" value="MucBP_dom"/>
</dbReference>
<keyword evidence="3" id="KW-1133">Transmembrane helix</keyword>
<feature type="transmembrane region" description="Helical" evidence="3">
    <location>
        <begin position="401"/>
        <end position="420"/>
    </location>
</feature>
<evidence type="ECO:0000259" key="6">
    <source>
        <dbReference type="Pfam" id="PF17966"/>
    </source>
</evidence>
<dbReference type="Gene3D" id="3.10.20.320">
    <property type="entry name" value="Putative peptidoglycan bound protein (lpxtg motif)"/>
    <property type="match status" value="1"/>
</dbReference>
<dbReference type="InterPro" id="IPR041558">
    <property type="entry name" value="MucBP_2"/>
</dbReference>
<dbReference type="NCBIfam" id="TIGR01167">
    <property type="entry name" value="LPXTG_anchor"/>
    <property type="match status" value="1"/>
</dbReference>
<comment type="caution">
    <text evidence="7">The sequence shown here is derived from an EMBL/GenBank/DDBJ whole genome shotgun (WGS) entry which is preliminary data.</text>
</comment>
<evidence type="ECO:0000259" key="4">
    <source>
        <dbReference type="Pfam" id="PF06458"/>
    </source>
</evidence>
<evidence type="ECO:0000256" key="3">
    <source>
        <dbReference type="SAM" id="Phobius"/>
    </source>
</evidence>
<evidence type="ECO:0000259" key="5">
    <source>
        <dbReference type="Pfam" id="PF17965"/>
    </source>
</evidence>
<keyword evidence="3" id="KW-0472">Membrane</keyword>
<dbReference type="Pfam" id="PF06458">
    <property type="entry name" value="MucBP"/>
    <property type="match status" value="1"/>
</dbReference>
<dbReference type="InterPro" id="IPR041495">
    <property type="entry name" value="Mub_B2"/>
</dbReference>
<proteinExistence type="predicted"/>
<dbReference type="Pfam" id="PF17966">
    <property type="entry name" value="Muc_B2"/>
    <property type="match status" value="1"/>
</dbReference>
<evidence type="ECO:0000256" key="1">
    <source>
        <dbReference type="ARBA" id="ARBA00022737"/>
    </source>
</evidence>
<dbReference type="Gene3D" id="2.60.40.4300">
    <property type="match status" value="1"/>
</dbReference>